<accession>A6GFW2</accession>
<feature type="compositionally biased region" description="Acidic residues" evidence="1">
    <location>
        <begin position="347"/>
        <end position="357"/>
    </location>
</feature>
<proteinExistence type="predicted"/>
<protein>
    <submittedName>
        <fullName evidence="2">Uncharacterized protein</fullName>
    </submittedName>
</protein>
<gene>
    <name evidence="2" type="ORF">PPSIR1_18110</name>
</gene>
<dbReference type="OrthoDB" id="5486065at2"/>
<evidence type="ECO:0000313" key="2">
    <source>
        <dbReference type="EMBL" id="EDM75260.1"/>
    </source>
</evidence>
<evidence type="ECO:0000256" key="1">
    <source>
        <dbReference type="SAM" id="MobiDB-lite"/>
    </source>
</evidence>
<dbReference type="AlphaFoldDB" id="A6GFW2"/>
<dbReference type="Proteomes" id="UP000005801">
    <property type="component" value="Unassembled WGS sequence"/>
</dbReference>
<organism evidence="2 3">
    <name type="scientific">Plesiocystis pacifica SIR-1</name>
    <dbReference type="NCBI Taxonomy" id="391625"/>
    <lineage>
        <taxon>Bacteria</taxon>
        <taxon>Pseudomonadati</taxon>
        <taxon>Myxococcota</taxon>
        <taxon>Polyangia</taxon>
        <taxon>Nannocystales</taxon>
        <taxon>Nannocystaceae</taxon>
        <taxon>Plesiocystis</taxon>
    </lineage>
</organism>
<dbReference type="EMBL" id="ABCS01000098">
    <property type="protein sequence ID" value="EDM75260.1"/>
    <property type="molecule type" value="Genomic_DNA"/>
</dbReference>
<comment type="caution">
    <text evidence="2">The sequence shown here is derived from an EMBL/GenBank/DDBJ whole genome shotgun (WGS) entry which is preliminary data.</text>
</comment>
<dbReference type="RefSeq" id="WP_006975602.1">
    <property type="nucleotide sequence ID" value="NZ_ABCS01000098.1"/>
</dbReference>
<reference evidence="2 3" key="1">
    <citation type="submission" date="2007-06" db="EMBL/GenBank/DDBJ databases">
        <authorList>
            <person name="Shimkets L."/>
            <person name="Ferriera S."/>
            <person name="Johnson J."/>
            <person name="Kravitz S."/>
            <person name="Beeson K."/>
            <person name="Sutton G."/>
            <person name="Rogers Y.-H."/>
            <person name="Friedman R."/>
            <person name="Frazier M."/>
            <person name="Venter J.C."/>
        </authorList>
    </citation>
    <scope>NUCLEOTIDE SEQUENCE [LARGE SCALE GENOMIC DNA]</scope>
    <source>
        <strain evidence="2 3">SIR-1</strain>
    </source>
</reference>
<dbReference type="STRING" id="391625.PPSIR1_18110"/>
<name>A6GFW2_9BACT</name>
<sequence>MTIWTDGKDRVVVGARGLSVHRGGAAELQLGLEQLGGKLAPKKGKTGFARLRPMPVGDGGKVAYTIDKDRNLVRTTLGKAGEGTRFPWLISTLAPADGDKVMATYVTGTKARAVTSVVIGTPPADPKGKWERSFEASRPAKVDWPAGLLWEKAPWSRKTRWATDPDLLYVDRNAHGYVVYDLASAVIGLLRPKDEGFACVLRLPKDKNTGVTATATAEGFLGAVNLANGAAALAHVSPDGKILASASFTAKSLGPMTIIGDTALMLVDHAKFLCFALADLSLKGEVPLADDLPASQVLMRSAADGSKVLVSVDERIYEGTGSGVSWSFAPVDLDDVPEASGEHEAEIPEAEIEEPDEPAGRAGAPGSDRQRYITQAPRLSLNPQQPNEAWKFPVSGAFEIVINAVSEGGKAEAGLFVEMSNEAVEKGLMEPVKATVTTLQGAEVSGEFVAQGKKRVAKVDYLVPAGVEPIKDKKVKPKERFLDNPEDTFVTVRLEGKTAGPGSAMLYVRVGFEGSGTEGSLMRGRPVVLG</sequence>
<evidence type="ECO:0000313" key="3">
    <source>
        <dbReference type="Proteomes" id="UP000005801"/>
    </source>
</evidence>
<keyword evidence="3" id="KW-1185">Reference proteome</keyword>
<feature type="region of interest" description="Disordered" evidence="1">
    <location>
        <begin position="335"/>
        <end position="368"/>
    </location>
</feature>